<accession>A0ABS3JIF7</accession>
<dbReference type="RefSeq" id="WP_207329182.1">
    <property type="nucleotide sequence ID" value="NZ_JAFMYW010000003.1"/>
</dbReference>
<comment type="caution">
    <text evidence="2">The sequence shown here is derived from an EMBL/GenBank/DDBJ whole genome shotgun (WGS) entry which is preliminary data.</text>
</comment>
<evidence type="ECO:0008006" key="4">
    <source>
        <dbReference type="Google" id="ProtNLM"/>
    </source>
</evidence>
<gene>
    <name evidence="2" type="ORF">J2I46_11450</name>
</gene>
<evidence type="ECO:0000256" key="1">
    <source>
        <dbReference type="SAM" id="Coils"/>
    </source>
</evidence>
<proteinExistence type="predicted"/>
<dbReference type="EMBL" id="JAFMYW010000003">
    <property type="protein sequence ID" value="MBO0949201.1"/>
    <property type="molecule type" value="Genomic_DNA"/>
</dbReference>
<name>A0ABS3JIF7_9BACT</name>
<keyword evidence="3" id="KW-1185">Reference proteome</keyword>
<organism evidence="2 3">
    <name type="scientific">Fibrella forsythiae</name>
    <dbReference type="NCBI Taxonomy" id="2817061"/>
    <lineage>
        <taxon>Bacteria</taxon>
        <taxon>Pseudomonadati</taxon>
        <taxon>Bacteroidota</taxon>
        <taxon>Cytophagia</taxon>
        <taxon>Cytophagales</taxon>
        <taxon>Spirosomataceae</taxon>
        <taxon>Fibrella</taxon>
    </lineage>
</organism>
<evidence type="ECO:0000313" key="3">
    <source>
        <dbReference type="Proteomes" id="UP000664628"/>
    </source>
</evidence>
<keyword evidence="1" id="KW-0175">Coiled coil</keyword>
<sequence>MNGEKIETLKQLLPAKDELIELRSREDLPKGQRKLLDKALMHLNKIERTILIEIGNQLICNLTEDADKLKQLINEIEQKSDALKTTSKTISQAVSIVEALIKVVSTATSVGLS</sequence>
<evidence type="ECO:0000313" key="2">
    <source>
        <dbReference type="EMBL" id="MBO0949201.1"/>
    </source>
</evidence>
<protein>
    <recommendedName>
        <fullName evidence="4">Mobilization protein</fullName>
    </recommendedName>
</protein>
<reference evidence="2 3" key="1">
    <citation type="submission" date="2021-03" db="EMBL/GenBank/DDBJ databases">
        <title>Fibrella sp. HMF5405 genome sequencing and assembly.</title>
        <authorList>
            <person name="Kang H."/>
            <person name="Kim H."/>
            <person name="Bae S."/>
            <person name="Joh K."/>
        </authorList>
    </citation>
    <scope>NUCLEOTIDE SEQUENCE [LARGE SCALE GENOMIC DNA]</scope>
    <source>
        <strain evidence="2 3">HMF5405</strain>
    </source>
</reference>
<feature type="coiled-coil region" evidence="1">
    <location>
        <begin position="62"/>
        <end position="89"/>
    </location>
</feature>
<dbReference type="Proteomes" id="UP000664628">
    <property type="component" value="Unassembled WGS sequence"/>
</dbReference>